<sequence>MAGAGPHISRDFIDLFASWKAAWQIAEIGTDFVAKGSAAAESFASKAVVEAFAAGTVIAVEADVAGTVTALDFVIVAPETFASKAVVEAVAAGIVIPVDSVIVAVVVGEHSAAFLAFVRGKKQQQTYFSYRNSG</sequence>
<comment type="caution">
    <text evidence="1">The sequence shown here is derived from an EMBL/GenBank/DDBJ whole genome shotgun (WGS) entry which is preliminary data.</text>
</comment>
<protein>
    <submittedName>
        <fullName evidence="1">Uncharacterized protein</fullName>
    </submittedName>
</protein>
<dbReference type="EMBL" id="JAYWIO010000005">
    <property type="protein sequence ID" value="KAK7261976.1"/>
    <property type="molecule type" value="Genomic_DNA"/>
</dbReference>
<dbReference type="Proteomes" id="UP001372338">
    <property type="component" value="Unassembled WGS sequence"/>
</dbReference>
<reference evidence="1 2" key="1">
    <citation type="submission" date="2024-01" db="EMBL/GenBank/DDBJ databases">
        <title>The genomes of 5 underutilized Papilionoideae crops provide insights into root nodulation and disease resistanc.</title>
        <authorList>
            <person name="Yuan L."/>
        </authorList>
    </citation>
    <scope>NUCLEOTIDE SEQUENCE [LARGE SCALE GENOMIC DNA]</scope>
    <source>
        <strain evidence="1">ZHUSHIDOU_FW_LH</strain>
        <tissue evidence="1">Leaf</tissue>
    </source>
</reference>
<name>A0AAN9ET18_CROPI</name>
<accession>A0AAN9ET18</accession>
<evidence type="ECO:0000313" key="2">
    <source>
        <dbReference type="Proteomes" id="UP001372338"/>
    </source>
</evidence>
<evidence type="ECO:0000313" key="1">
    <source>
        <dbReference type="EMBL" id="KAK7261976.1"/>
    </source>
</evidence>
<keyword evidence="2" id="KW-1185">Reference proteome</keyword>
<proteinExistence type="predicted"/>
<gene>
    <name evidence="1" type="ORF">RIF29_28303</name>
</gene>
<dbReference type="AlphaFoldDB" id="A0AAN9ET18"/>
<organism evidence="1 2">
    <name type="scientific">Crotalaria pallida</name>
    <name type="common">Smooth rattlebox</name>
    <name type="synonym">Crotalaria striata</name>
    <dbReference type="NCBI Taxonomy" id="3830"/>
    <lineage>
        <taxon>Eukaryota</taxon>
        <taxon>Viridiplantae</taxon>
        <taxon>Streptophyta</taxon>
        <taxon>Embryophyta</taxon>
        <taxon>Tracheophyta</taxon>
        <taxon>Spermatophyta</taxon>
        <taxon>Magnoliopsida</taxon>
        <taxon>eudicotyledons</taxon>
        <taxon>Gunneridae</taxon>
        <taxon>Pentapetalae</taxon>
        <taxon>rosids</taxon>
        <taxon>fabids</taxon>
        <taxon>Fabales</taxon>
        <taxon>Fabaceae</taxon>
        <taxon>Papilionoideae</taxon>
        <taxon>50 kb inversion clade</taxon>
        <taxon>genistoids sensu lato</taxon>
        <taxon>core genistoids</taxon>
        <taxon>Crotalarieae</taxon>
        <taxon>Crotalaria</taxon>
    </lineage>
</organism>